<dbReference type="AlphaFoldDB" id="A0A1Q2HRV1"/>
<feature type="transmembrane region" description="Helical" evidence="1">
    <location>
        <begin position="244"/>
        <end position="267"/>
    </location>
</feature>
<dbReference type="InterPro" id="IPR050256">
    <property type="entry name" value="Glycosyltransferase_2"/>
</dbReference>
<keyword evidence="1" id="KW-0472">Membrane</keyword>
<dbReference type="SUPFAM" id="SSF53448">
    <property type="entry name" value="Nucleotide-diphospho-sugar transferases"/>
    <property type="match status" value="1"/>
</dbReference>
<dbReference type="EC" id="2.4.2.53" evidence="3"/>
<keyword evidence="3" id="KW-0328">Glycosyltransferase</keyword>
<evidence type="ECO:0000313" key="3">
    <source>
        <dbReference type="EMBL" id="AQQ09976.1"/>
    </source>
</evidence>
<evidence type="ECO:0000259" key="2">
    <source>
        <dbReference type="Pfam" id="PF00535"/>
    </source>
</evidence>
<dbReference type="PANTHER" id="PTHR48090">
    <property type="entry name" value="UNDECAPRENYL-PHOSPHATE 4-DEOXY-4-FORMAMIDO-L-ARABINOSE TRANSFERASE-RELATED"/>
    <property type="match status" value="1"/>
</dbReference>
<proteinExistence type="predicted"/>
<dbReference type="OrthoDB" id="9810303at2"/>
<keyword evidence="3" id="KW-0808">Transferase</keyword>
<accession>A0A1Q2HRV1</accession>
<dbReference type="EMBL" id="CP019633">
    <property type="protein sequence ID" value="AQQ09976.1"/>
    <property type="molecule type" value="Genomic_DNA"/>
</dbReference>
<dbReference type="STRING" id="1940790.L21SP3_01797"/>
<gene>
    <name evidence="3" type="primary">arnC_5</name>
    <name evidence="3" type="ORF">L21SP3_01797</name>
</gene>
<organism evidence="3 4">
    <name type="scientific">Sedimentisphaera cyanobacteriorum</name>
    <dbReference type="NCBI Taxonomy" id="1940790"/>
    <lineage>
        <taxon>Bacteria</taxon>
        <taxon>Pseudomonadati</taxon>
        <taxon>Planctomycetota</taxon>
        <taxon>Phycisphaerae</taxon>
        <taxon>Sedimentisphaerales</taxon>
        <taxon>Sedimentisphaeraceae</taxon>
        <taxon>Sedimentisphaera</taxon>
    </lineage>
</organism>
<dbReference type="PANTHER" id="PTHR48090:SF6">
    <property type="entry name" value="SLR5056 PROTEIN"/>
    <property type="match status" value="1"/>
</dbReference>
<name>A0A1Q2HRV1_9BACT</name>
<dbReference type="InterPro" id="IPR001173">
    <property type="entry name" value="Glyco_trans_2-like"/>
</dbReference>
<dbReference type="Gene3D" id="3.90.550.10">
    <property type="entry name" value="Spore Coat Polysaccharide Biosynthesis Protein SpsA, Chain A"/>
    <property type="match status" value="1"/>
</dbReference>
<evidence type="ECO:0000313" key="4">
    <source>
        <dbReference type="Proteomes" id="UP000188273"/>
    </source>
</evidence>
<keyword evidence="1" id="KW-0812">Transmembrane</keyword>
<dbReference type="Pfam" id="PF00535">
    <property type="entry name" value="Glycos_transf_2"/>
    <property type="match status" value="1"/>
</dbReference>
<protein>
    <submittedName>
        <fullName evidence="3">Undecaprenyl-phosphate 4-deoxy-4-formamido-L-arabinose transferase</fullName>
        <ecNumber evidence="3">2.4.2.53</ecNumber>
    </submittedName>
</protein>
<keyword evidence="1" id="KW-1133">Transmembrane helix</keyword>
<dbReference type="GO" id="GO:0099621">
    <property type="term" value="F:undecaprenyl-phosphate 4-deoxy-4-formamido-L-arabinose transferase activity"/>
    <property type="evidence" value="ECO:0007669"/>
    <property type="project" value="UniProtKB-EC"/>
</dbReference>
<reference evidence="4" key="1">
    <citation type="submission" date="2017-02" db="EMBL/GenBank/DDBJ databases">
        <title>Comparative genomics and description of representatives of a novel lineage of planctomycetes thriving in anoxic sediments.</title>
        <authorList>
            <person name="Spring S."/>
            <person name="Bunk B."/>
            <person name="Sproer C."/>
            <person name="Klenk H.-P."/>
        </authorList>
    </citation>
    <scope>NUCLEOTIDE SEQUENCE [LARGE SCALE GENOMIC DNA]</scope>
    <source>
        <strain evidence="4">L21-RPul-D3</strain>
    </source>
</reference>
<dbReference type="RefSeq" id="WP_077540785.1">
    <property type="nucleotide sequence ID" value="NZ_CP019633.1"/>
</dbReference>
<dbReference type="Proteomes" id="UP000188273">
    <property type="component" value="Chromosome"/>
</dbReference>
<sequence length="333" mass="37225">MCGDYAVELSVISPMYNEEAVIGESVRGLAEAIEKLEASWELILVNDGSTDNTAAIIEKAAGEDERIRVVSYKRNRGRGYALRSGFNASRGKYVITTESDLTWGKDIIEKLYSELVRSEADVVIASPYTKGGRLENVPAKRAFLSRMGNEILKRTVPAPISMLSGMTRGYKGDIIRSLPLEQDRKEIHLEIVSKCVMLGLAFSEVPAVLKWQKPQTNAPKRKSKFKAGRLIKSHLLFSMFEAPVMLFGTLGFALLIIGAVFGFHLGIEYFIRGEVIGDRIIFILVTIFLLSSGFSMFLFCFFAYQIKTLQTELFKTQLLLHKKCGRENEGISN</sequence>
<dbReference type="KEGG" id="pbu:L21SP3_01797"/>
<feature type="domain" description="Glycosyltransferase 2-like" evidence="2">
    <location>
        <begin position="10"/>
        <end position="175"/>
    </location>
</feature>
<dbReference type="CDD" id="cd04179">
    <property type="entry name" value="DPM_DPG-synthase_like"/>
    <property type="match status" value="1"/>
</dbReference>
<evidence type="ECO:0000256" key="1">
    <source>
        <dbReference type="SAM" id="Phobius"/>
    </source>
</evidence>
<keyword evidence="4" id="KW-1185">Reference proteome</keyword>
<dbReference type="InterPro" id="IPR029044">
    <property type="entry name" value="Nucleotide-diphossugar_trans"/>
</dbReference>
<feature type="transmembrane region" description="Helical" evidence="1">
    <location>
        <begin position="279"/>
        <end position="304"/>
    </location>
</feature>